<dbReference type="AlphaFoldDB" id="A0A841HRC3"/>
<reference evidence="9 10" key="1">
    <citation type="submission" date="2020-08" db="EMBL/GenBank/DDBJ databases">
        <title>Genomic Encyclopedia of Type Strains, Phase IV (KMG-IV): sequencing the most valuable type-strain genomes for metagenomic binning, comparative biology and taxonomic classification.</title>
        <authorList>
            <person name="Goeker M."/>
        </authorList>
    </citation>
    <scope>NUCLEOTIDE SEQUENCE [LARGE SCALE GENOMIC DNA]</scope>
    <source>
        <strain evidence="9 10">DSM 26723</strain>
    </source>
</reference>
<accession>A0A841HRC3</accession>
<dbReference type="SUPFAM" id="SSF54534">
    <property type="entry name" value="FKBP-like"/>
    <property type="match status" value="1"/>
</dbReference>
<keyword evidence="7" id="KW-0732">Signal</keyword>
<organism evidence="9 10">
    <name type="scientific">Povalibacter uvarum</name>
    <dbReference type="NCBI Taxonomy" id="732238"/>
    <lineage>
        <taxon>Bacteria</taxon>
        <taxon>Pseudomonadati</taxon>
        <taxon>Pseudomonadota</taxon>
        <taxon>Gammaproteobacteria</taxon>
        <taxon>Steroidobacterales</taxon>
        <taxon>Steroidobacteraceae</taxon>
        <taxon>Povalibacter</taxon>
    </lineage>
</organism>
<feature type="domain" description="PPIase FKBP-type" evidence="8">
    <location>
        <begin position="52"/>
        <end position="147"/>
    </location>
</feature>
<keyword evidence="3 5" id="KW-0697">Rotamase</keyword>
<dbReference type="InterPro" id="IPR001179">
    <property type="entry name" value="PPIase_FKBP_dom"/>
</dbReference>
<feature type="signal peptide" evidence="7">
    <location>
        <begin position="1"/>
        <end position="23"/>
    </location>
</feature>
<evidence type="ECO:0000259" key="8">
    <source>
        <dbReference type="PROSITE" id="PS50059"/>
    </source>
</evidence>
<evidence type="ECO:0000313" key="10">
    <source>
        <dbReference type="Proteomes" id="UP000588068"/>
    </source>
</evidence>
<dbReference type="RefSeq" id="WP_184334172.1">
    <property type="nucleotide sequence ID" value="NZ_JACHHZ010000004.1"/>
</dbReference>
<dbReference type="PANTHER" id="PTHR43811:SF19">
    <property type="entry name" value="39 KDA FK506-BINDING NUCLEAR PROTEIN"/>
    <property type="match status" value="1"/>
</dbReference>
<dbReference type="PROSITE" id="PS50059">
    <property type="entry name" value="FKBP_PPIASE"/>
    <property type="match status" value="1"/>
</dbReference>
<evidence type="ECO:0000256" key="4">
    <source>
        <dbReference type="ARBA" id="ARBA00023235"/>
    </source>
</evidence>
<dbReference type="GO" id="GO:0003755">
    <property type="term" value="F:peptidyl-prolyl cis-trans isomerase activity"/>
    <property type="evidence" value="ECO:0007669"/>
    <property type="project" value="UniProtKB-UniRule"/>
</dbReference>
<dbReference type="FunFam" id="3.10.50.40:FF:000006">
    <property type="entry name" value="Peptidyl-prolyl cis-trans isomerase"/>
    <property type="match status" value="1"/>
</dbReference>
<evidence type="ECO:0000256" key="5">
    <source>
        <dbReference type="PROSITE-ProRule" id="PRU00277"/>
    </source>
</evidence>
<dbReference type="PROSITE" id="PS51257">
    <property type="entry name" value="PROKAR_LIPOPROTEIN"/>
    <property type="match status" value="1"/>
</dbReference>
<dbReference type="Pfam" id="PF00254">
    <property type="entry name" value="FKBP_C"/>
    <property type="match status" value="1"/>
</dbReference>
<dbReference type="Gene3D" id="3.10.50.40">
    <property type="match status" value="1"/>
</dbReference>
<dbReference type="InterPro" id="IPR046357">
    <property type="entry name" value="PPIase_dom_sf"/>
</dbReference>
<dbReference type="PANTHER" id="PTHR43811">
    <property type="entry name" value="FKBP-TYPE PEPTIDYL-PROLYL CIS-TRANS ISOMERASE FKPA"/>
    <property type="match status" value="1"/>
</dbReference>
<comment type="similarity">
    <text evidence="2 6">Belongs to the FKBP-type PPIase family.</text>
</comment>
<dbReference type="EC" id="5.2.1.8" evidence="6"/>
<name>A0A841HRC3_9GAMM</name>
<evidence type="ECO:0000256" key="2">
    <source>
        <dbReference type="ARBA" id="ARBA00006577"/>
    </source>
</evidence>
<protein>
    <recommendedName>
        <fullName evidence="6">Peptidyl-prolyl cis-trans isomerase</fullName>
        <ecNumber evidence="6">5.2.1.8</ecNumber>
    </recommendedName>
</protein>
<evidence type="ECO:0000256" key="7">
    <source>
        <dbReference type="SAM" id="SignalP"/>
    </source>
</evidence>
<keyword evidence="10" id="KW-1185">Reference proteome</keyword>
<comment type="catalytic activity">
    <reaction evidence="1 5 6">
        <text>[protein]-peptidylproline (omega=180) = [protein]-peptidylproline (omega=0)</text>
        <dbReference type="Rhea" id="RHEA:16237"/>
        <dbReference type="Rhea" id="RHEA-COMP:10747"/>
        <dbReference type="Rhea" id="RHEA-COMP:10748"/>
        <dbReference type="ChEBI" id="CHEBI:83833"/>
        <dbReference type="ChEBI" id="CHEBI:83834"/>
        <dbReference type="EC" id="5.2.1.8"/>
    </reaction>
</comment>
<evidence type="ECO:0000256" key="6">
    <source>
        <dbReference type="RuleBase" id="RU003915"/>
    </source>
</evidence>
<evidence type="ECO:0000256" key="3">
    <source>
        <dbReference type="ARBA" id="ARBA00023110"/>
    </source>
</evidence>
<sequence length="150" mass="15230">MRTLLIVTVAALAVAGCKPPAPQAPPASNQPAITELGKTDLAVGDGAAIAAGQAAVVHYTGWLYDASAPQHRGTKFDSSRDKGKPFRFVVGAGRVIKGWDEGVAGMAVGGRRELVVPSDLGYGDSGAGGVIPPGATLLFDVELLAIEPAQ</sequence>
<evidence type="ECO:0000256" key="1">
    <source>
        <dbReference type="ARBA" id="ARBA00000971"/>
    </source>
</evidence>
<proteinExistence type="inferred from homology"/>
<keyword evidence="4 5" id="KW-0413">Isomerase</keyword>
<dbReference type="EMBL" id="JACHHZ010000004">
    <property type="protein sequence ID" value="MBB6094770.1"/>
    <property type="molecule type" value="Genomic_DNA"/>
</dbReference>
<gene>
    <name evidence="9" type="ORF">HNQ60_003657</name>
</gene>
<feature type="chain" id="PRO_5032897761" description="Peptidyl-prolyl cis-trans isomerase" evidence="7">
    <location>
        <begin position="24"/>
        <end position="150"/>
    </location>
</feature>
<dbReference type="Proteomes" id="UP000588068">
    <property type="component" value="Unassembled WGS sequence"/>
</dbReference>
<comment type="caution">
    <text evidence="9">The sequence shown here is derived from an EMBL/GenBank/DDBJ whole genome shotgun (WGS) entry which is preliminary data.</text>
</comment>
<evidence type="ECO:0000313" key="9">
    <source>
        <dbReference type="EMBL" id="MBB6094770.1"/>
    </source>
</evidence>